<organism evidence="1">
    <name type="scientific">Arundo donax</name>
    <name type="common">Giant reed</name>
    <name type="synonym">Donax arundinaceus</name>
    <dbReference type="NCBI Taxonomy" id="35708"/>
    <lineage>
        <taxon>Eukaryota</taxon>
        <taxon>Viridiplantae</taxon>
        <taxon>Streptophyta</taxon>
        <taxon>Embryophyta</taxon>
        <taxon>Tracheophyta</taxon>
        <taxon>Spermatophyta</taxon>
        <taxon>Magnoliopsida</taxon>
        <taxon>Liliopsida</taxon>
        <taxon>Poales</taxon>
        <taxon>Poaceae</taxon>
        <taxon>PACMAD clade</taxon>
        <taxon>Arundinoideae</taxon>
        <taxon>Arundineae</taxon>
        <taxon>Arundo</taxon>
    </lineage>
</organism>
<dbReference type="AlphaFoldDB" id="A0A0A9DYK4"/>
<name>A0A0A9DYK4_ARUDO</name>
<accession>A0A0A9DYK4</accession>
<reference evidence="1" key="1">
    <citation type="submission" date="2014-09" db="EMBL/GenBank/DDBJ databases">
        <authorList>
            <person name="Magalhaes I.L.F."/>
            <person name="Oliveira U."/>
            <person name="Santos F.R."/>
            <person name="Vidigal T.H.D.A."/>
            <person name="Brescovit A.D."/>
            <person name="Santos A.J."/>
        </authorList>
    </citation>
    <scope>NUCLEOTIDE SEQUENCE</scope>
    <source>
        <tissue evidence="1">Shoot tissue taken approximately 20 cm above the soil surface</tissue>
    </source>
</reference>
<dbReference type="EMBL" id="GBRH01207140">
    <property type="protein sequence ID" value="JAD90755.1"/>
    <property type="molecule type" value="Transcribed_RNA"/>
</dbReference>
<sequence>MEYANLQRQATSLKKSLFDQACVLFFSNRHVLFVQEVFQYCYQYILCTMGETHILRQHNSTSQYFSSIHVLFVQEVLKYCYQYIPFTMRVLHDMFYSTFRKE</sequence>
<evidence type="ECO:0000313" key="1">
    <source>
        <dbReference type="EMBL" id="JAD90755.1"/>
    </source>
</evidence>
<reference evidence="1" key="2">
    <citation type="journal article" date="2015" name="Data Brief">
        <title>Shoot transcriptome of the giant reed, Arundo donax.</title>
        <authorList>
            <person name="Barrero R.A."/>
            <person name="Guerrero F.D."/>
            <person name="Moolhuijzen P."/>
            <person name="Goolsby J.A."/>
            <person name="Tidwell J."/>
            <person name="Bellgard S.E."/>
            <person name="Bellgard M.I."/>
        </authorList>
    </citation>
    <scope>NUCLEOTIDE SEQUENCE</scope>
    <source>
        <tissue evidence="1">Shoot tissue taken approximately 20 cm above the soil surface</tissue>
    </source>
</reference>
<protein>
    <submittedName>
        <fullName evidence="1">Uncharacterized protein</fullName>
    </submittedName>
</protein>
<proteinExistence type="predicted"/>